<dbReference type="EMBL" id="JACVHF010000012">
    <property type="protein sequence ID" value="MBC9785320.1"/>
    <property type="molecule type" value="Genomic_DNA"/>
</dbReference>
<dbReference type="InterPro" id="IPR004183">
    <property type="entry name" value="Xdiol_dOase_suB"/>
</dbReference>
<sequence length="467" mass="51039">MGVVFGGFVPHPPIIVPAVGKNNLAKAKNTVEGMRAWARECVAHKPDTIVIISPHGPVFQDAIMITAYRRISGSLSGFGAPDVRVDTENDLSLVQAIAEEARRRDISIGVLDQDLAKEFDIPLTLDHGSMVPLYFLSEAGFQGKVLPIAMGLLPRDQLYAFGMALREAMGKVEQAVALVASGDLSHRLSPDAPAGYNPLGREFDAAVEQAFARWDIDAMLNMDENLCETAGECGFRPLLMLAGAFDTSGVKSHVYSYEGPFGVGYMVASITGEGEKQPPSEDRLTKYRRQQQGHLQQVRQNESIYVRFARQTLEAYVREEELPPIPAELSASSPAGAFVSIKKKGQLRGCIGTIAPTQDNLGEEIRNNAISAGVNDPRFFPVEAEELDDLVYSVDVLSPEEPIDSLNALDPQRYGVIVRYQGRQGLLLPMLDGVDTVEEQVDIARQKAGIAEGAPMRLSRFEVIRHH</sequence>
<dbReference type="InterPro" id="IPR036071">
    <property type="entry name" value="AMMECR1_dom_sf"/>
</dbReference>
<dbReference type="RefSeq" id="WP_188040781.1">
    <property type="nucleotide sequence ID" value="NZ_JACVHF010000012.1"/>
</dbReference>
<dbReference type="InterPro" id="IPR027485">
    <property type="entry name" value="AMMECR1_N"/>
</dbReference>
<reference evidence="2 3" key="1">
    <citation type="submission" date="2020-07" db="EMBL/GenBank/DDBJ databases">
        <title>Draft whole-genome sequence of Heliobacterium chlorum DSM 3682, type strain.</title>
        <authorList>
            <person name="Kyndt J.A."/>
            <person name="Meyer T.E."/>
            <person name="Imhoff J.F."/>
        </authorList>
    </citation>
    <scope>NUCLEOTIDE SEQUENCE [LARGE SCALE GENOMIC DNA]</scope>
    <source>
        <strain evidence="2 3">DSM 3682</strain>
    </source>
</reference>
<dbReference type="NCBIfam" id="TIGR04335">
    <property type="entry name" value="AmmeMemoSam_A"/>
    <property type="match status" value="1"/>
</dbReference>
<dbReference type="InterPro" id="IPR027623">
    <property type="entry name" value="AmmeMemoSam_A"/>
</dbReference>
<comment type="caution">
    <text evidence="2">The sequence shown here is derived from an EMBL/GenBank/DDBJ whole genome shotgun (WGS) entry which is preliminary data.</text>
</comment>
<dbReference type="CDD" id="cd07951">
    <property type="entry name" value="ED_3B_N_AMMECR1"/>
    <property type="match status" value="1"/>
</dbReference>
<dbReference type="PANTHER" id="PTHR13016:SF0">
    <property type="entry name" value="AMME SYNDROME CANDIDATE GENE 1 PROTEIN"/>
    <property type="match status" value="1"/>
</dbReference>
<evidence type="ECO:0000313" key="2">
    <source>
        <dbReference type="EMBL" id="MBC9785320.1"/>
    </source>
</evidence>
<keyword evidence="3" id="KW-1185">Reference proteome</keyword>
<dbReference type="InterPro" id="IPR002733">
    <property type="entry name" value="AMMECR1_domain"/>
</dbReference>
<dbReference type="SUPFAM" id="SSF53213">
    <property type="entry name" value="LigB-like"/>
    <property type="match status" value="1"/>
</dbReference>
<dbReference type="Pfam" id="PF01871">
    <property type="entry name" value="AMMECR1"/>
    <property type="match status" value="1"/>
</dbReference>
<dbReference type="PROSITE" id="PS51112">
    <property type="entry name" value="AMMECR1"/>
    <property type="match status" value="1"/>
</dbReference>
<dbReference type="Gene3D" id="3.30.700.20">
    <property type="entry name" value="Hypothetical protein ph0010, domain 1"/>
    <property type="match status" value="1"/>
</dbReference>
<dbReference type="SUPFAM" id="SSF143447">
    <property type="entry name" value="AMMECR1-like"/>
    <property type="match status" value="1"/>
</dbReference>
<proteinExistence type="predicted"/>
<accession>A0ABR7T5U0</accession>
<dbReference type="Gene3D" id="3.40.830.10">
    <property type="entry name" value="LigB-like"/>
    <property type="match status" value="1"/>
</dbReference>
<feature type="domain" description="AMMECR1" evidence="1">
    <location>
        <begin position="300"/>
        <end position="467"/>
    </location>
</feature>
<dbReference type="InterPro" id="IPR023473">
    <property type="entry name" value="AMMECR1"/>
</dbReference>
<protein>
    <submittedName>
        <fullName evidence="2">AmmeMemoRadiSam system protein A</fullName>
    </submittedName>
</protein>
<evidence type="ECO:0000259" key="1">
    <source>
        <dbReference type="PROSITE" id="PS51112"/>
    </source>
</evidence>
<organism evidence="2 3">
    <name type="scientific">Heliobacterium chlorum</name>
    <dbReference type="NCBI Taxonomy" id="2698"/>
    <lineage>
        <taxon>Bacteria</taxon>
        <taxon>Bacillati</taxon>
        <taxon>Bacillota</taxon>
        <taxon>Clostridia</taxon>
        <taxon>Eubacteriales</taxon>
        <taxon>Heliobacteriaceae</taxon>
        <taxon>Heliobacterium</taxon>
    </lineage>
</organism>
<gene>
    <name evidence="2" type="primary">amrA</name>
    <name evidence="2" type="ORF">H1S01_12450</name>
</gene>
<dbReference type="Proteomes" id="UP000617402">
    <property type="component" value="Unassembled WGS sequence"/>
</dbReference>
<evidence type="ECO:0000313" key="3">
    <source>
        <dbReference type="Proteomes" id="UP000617402"/>
    </source>
</evidence>
<name>A0ABR7T5U0_HELCL</name>
<dbReference type="Pfam" id="PF02900">
    <property type="entry name" value="LigB"/>
    <property type="match status" value="1"/>
</dbReference>
<dbReference type="PANTHER" id="PTHR13016">
    <property type="entry name" value="AMMECR1 HOMOLOG"/>
    <property type="match status" value="1"/>
</dbReference>